<evidence type="ECO:0000256" key="1">
    <source>
        <dbReference type="SAM" id="Phobius"/>
    </source>
</evidence>
<organism evidence="2 3">
    <name type="scientific">Thalassomonas actiniarum</name>
    <dbReference type="NCBI Taxonomy" id="485447"/>
    <lineage>
        <taxon>Bacteria</taxon>
        <taxon>Pseudomonadati</taxon>
        <taxon>Pseudomonadota</taxon>
        <taxon>Gammaproteobacteria</taxon>
        <taxon>Alteromonadales</taxon>
        <taxon>Colwelliaceae</taxon>
        <taxon>Thalassomonas</taxon>
    </lineage>
</organism>
<proteinExistence type="predicted"/>
<keyword evidence="3" id="KW-1185">Reference proteome</keyword>
<protein>
    <submittedName>
        <fullName evidence="2">Uncharacterized protein</fullName>
    </submittedName>
</protein>
<evidence type="ECO:0000313" key="3">
    <source>
        <dbReference type="Proteomes" id="UP000032568"/>
    </source>
</evidence>
<keyword evidence="1" id="KW-1133">Transmembrane helix</keyword>
<feature type="transmembrane region" description="Helical" evidence="1">
    <location>
        <begin position="49"/>
        <end position="70"/>
    </location>
</feature>
<dbReference type="KEGG" id="tact:SG35_025890"/>
<reference evidence="2 3" key="1">
    <citation type="journal article" date="2015" name="Genome Announc.">
        <title>Draft Genome Sequences of Marine Isolates of Thalassomonas viridans and Thalassomonas actiniarum.</title>
        <authorList>
            <person name="Olonade I."/>
            <person name="van Zyl L.J."/>
            <person name="Trindade M."/>
        </authorList>
    </citation>
    <scope>NUCLEOTIDE SEQUENCE [LARGE SCALE GENOMIC DNA]</scope>
    <source>
        <strain evidence="2 3">A5K-106</strain>
    </source>
</reference>
<sequence>MVNIENFLDIGVSLGILLIFLWMACVLYLKNKWLRFIEDRLEDGRRCYSLNFFLAGQGVLHYATIFLSKFHARRYGLLEKREKVPKDVQRLFIVIFCLFMTSFVLCFGSLGVLSILQDG</sequence>
<dbReference type="EMBL" id="CP059735">
    <property type="protein sequence ID" value="WDE02033.1"/>
    <property type="molecule type" value="Genomic_DNA"/>
</dbReference>
<reference evidence="2 3" key="2">
    <citation type="journal article" date="2022" name="Mar. Drugs">
        <title>Bioassay-Guided Fractionation Leads to the Detection of Cholic Acid Generated by the Rare Thalassomonas sp.</title>
        <authorList>
            <person name="Pheiffer F."/>
            <person name="Schneider Y.K."/>
            <person name="Hansen E.H."/>
            <person name="Andersen J.H."/>
            <person name="Isaksson J."/>
            <person name="Busche T."/>
            <person name="R C."/>
            <person name="Kalinowski J."/>
            <person name="Zyl L.V."/>
            <person name="Trindade M."/>
        </authorList>
    </citation>
    <scope>NUCLEOTIDE SEQUENCE [LARGE SCALE GENOMIC DNA]</scope>
    <source>
        <strain evidence="2 3">A5K-106</strain>
    </source>
</reference>
<accession>A0AAE9YYT8</accession>
<evidence type="ECO:0000313" key="2">
    <source>
        <dbReference type="EMBL" id="WDE02033.1"/>
    </source>
</evidence>
<feature type="transmembrane region" description="Helical" evidence="1">
    <location>
        <begin position="91"/>
        <end position="116"/>
    </location>
</feature>
<feature type="transmembrane region" description="Helical" evidence="1">
    <location>
        <begin position="7"/>
        <end position="29"/>
    </location>
</feature>
<name>A0AAE9YYT8_9GAMM</name>
<dbReference type="AlphaFoldDB" id="A0AAE9YYT8"/>
<dbReference type="Proteomes" id="UP000032568">
    <property type="component" value="Chromosome"/>
</dbReference>
<keyword evidence="1" id="KW-0472">Membrane</keyword>
<gene>
    <name evidence="2" type="ORF">SG35_025890</name>
</gene>
<keyword evidence="1" id="KW-0812">Transmembrane</keyword>